<evidence type="ECO:0000313" key="2">
    <source>
        <dbReference type="EMBL" id="VYT77035.1"/>
    </source>
</evidence>
<dbReference type="Pfam" id="PF03358">
    <property type="entry name" value="FMN_red"/>
    <property type="match status" value="1"/>
</dbReference>
<dbReference type="GO" id="GO:0010181">
    <property type="term" value="F:FMN binding"/>
    <property type="evidence" value="ECO:0007669"/>
    <property type="project" value="TreeGrafter"/>
</dbReference>
<dbReference type="RefSeq" id="WP_156848300.1">
    <property type="nucleotide sequence ID" value="NZ_CACRTN010000010.1"/>
</dbReference>
<dbReference type="Gene3D" id="3.40.50.360">
    <property type="match status" value="1"/>
</dbReference>
<dbReference type="InterPro" id="IPR050712">
    <property type="entry name" value="NAD(P)H-dep_reductase"/>
</dbReference>
<dbReference type="AlphaFoldDB" id="A0A6N2ZBK6"/>
<dbReference type="PANTHER" id="PTHR30543">
    <property type="entry name" value="CHROMATE REDUCTASE"/>
    <property type="match status" value="1"/>
</dbReference>
<dbReference type="EC" id="1.7.1.6" evidence="2"/>
<dbReference type="PANTHER" id="PTHR30543:SF21">
    <property type="entry name" value="NAD(P)H-DEPENDENT FMN REDUCTASE LOT6"/>
    <property type="match status" value="1"/>
</dbReference>
<dbReference type="EMBL" id="CACRTN010000010">
    <property type="protein sequence ID" value="VYT77035.1"/>
    <property type="molecule type" value="Genomic_DNA"/>
</dbReference>
<dbReference type="InterPro" id="IPR005025">
    <property type="entry name" value="FMN_Rdtase-like_dom"/>
</dbReference>
<evidence type="ECO:0000259" key="1">
    <source>
        <dbReference type="Pfam" id="PF03358"/>
    </source>
</evidence>
<organism evidence="2">
    <name type="scientific">Collinsella intestinalis</name>
    <dbReference type="NCBI Taxonomy" id="147207"/>
    <lineage>
        <taxon>Bacteria</taxon>
        <taxon>Bacillati</taxon>
        <taxon>Actinomycetota</taxon>
        <taxon>Coriobacteriia</taxon>
        <taxon>Coriobacteriales</taxon>
        <taxon>Coriobacteriaceae</taxon>
        <taxon>Collinsella</taxon>
    </lineage>
</organism>
<accession>A0A6N2ZBK6</accession>
<feature type="domain" description="NADPH-dependent FMN reductase-like" evidence="1">
    <location>
        <begin position="2"/>
        <end position="144"/>
    </location>
</feature>
<keyword evidence="2" id="KW-0560">Oxidoreductase</keyword>
<dbReference type="GO" id="GO:0005829">
    <property type="term" value="C:cytosol"/>
    <property type="evidence" value="ECO:0007669"/>
    <property type="project" value="TreeGrafter"/>
</dbReference>
<reference evidence="2" key="1">
    <citation type="submission" date="2019-11" db="EMBL/GenBank/DDBJ databases">
        <authorList>
            <person name="Feng L."/>
        </authorList>
    </citation>
    <scope>NUCLEOTIDE SEQUENCE</scope>
    <source>
        <strain evidence="2">CintestinalisLFYP54</strain>
    </source>
</reference>
<sequence>MPRVLMIVGSLRVQSFNRQLAREVIRIIGDRAEVEELDWHDVPLMNQDIEWPTPEAVQRARDAVTQADVLWFCSPEYNYQIPGGLKNLLDWLSRPTDEHDRTSPSAIRGKHAVICGAAGKSAAAGMRKQLEALLGILGVEVLGGDGLGISLTLESWQTDVLTLEPGTQGMLDALVDDTLRKLNH</sequence>
<protein>
    <submittedName>
        <fullName evidence="2">NADPH azoreductase</fullName>
        <ecNumber evidence="2">1.7.1.6</ecNumber>
    </submittedName>
</protein>
<dbReference type="SUPFAM" id="SSF52218">
    <property type="entry name" value="Flavoproteins"/>
    <property type="match status" value="1"/>
</dbReference>
<dbReference type="InterPro" id="IPR029039">
    <property type="entry name" value="Flavoprotein-like_sf"/>
</dbReference>
<name>A0A6N2ZBK6_9ACTN</name>
<dbReference type="GO" id="GO:0050446">
    <property type="term" value="F:azobenzene reductase (NADP+) activity"/>
    <property type="evidence" value="ECO:0007669"/>
    <property type="project" value="UniProtKB-EC"/>
</dbReference>
<gene>
    <name evidence="2" type="primary">azr</name>
    <name evidence="2" type="ORF">CILFYP54_01493</name>
</gene>
<proteinExistence type="predicted"/>